<dbReference type="Gene3D" id="3.10.20.30">
    <property type="match status" value="1"/>
</dbReference>
<dbReference type="AlphaFoldDB" id="A0A1F6T7E8"/>
<dbReference type="EMBL" id="MFSR01000007">
    <property type="protein sequence ID" value="OGI41006.1"/>
    <property type="molecule type" value="Genomic_DNA"/>
</dbReference>
<accession>A0A1F6T7E8</accession>
<evidence type="ECO:0000313" key="2">
    <source>
        <dbReference type="Proteomes" id="UP000179334"/>
    </source>
</evidence>
<protein>
    <recommendedName>
        <fullName evidence="3">Molybdopterin synthase sulfur carrier subunit</fullName>
    </recommendedName>
</protein>
<dbReference type="Pfam" id="PF02597">
    <property type="entry name" value="ThiS"/>
    <property type="match status" value="1"/>
</dbReference>
<sequence length="82" mass="9146">MAKLLYFATLADRLGRTAEETELPPGVTDVRSLLAWLRSRGGVWESLLADNAVRVTVNRQFANLDTPLDNRHEIAILSAGRR</sequence>
<organism evidence="1 2">
    <name type="scientific">Candidatus Muproteobacteria bacterium RBG_16_64_10</name>
    <dbReference type="NCBI Taxonomy" id="1817757"/>
    <lineage>
        <taxon>Bacteria</taxon>
        <taxon>Pseudomonadati</taxon>
        <taxon>Pseudomonadota</taxon>
        <taxon>Candidatus Muproteobacteria</taxon>
    </lineage>
</organism>
<dbReference type="InterPro" id="IPR003749">
    <property type="entry name" value="ThiS/MoaD-like"/>
</dbReference>
<evidence type="ECO:0008006" key="3">
    <source>
        <dbReference type="Google" id="ProtNLM"/>
    </source>
</evidence>
<name>A0A1F6T7E8_9PROT</name>
<dbReference type="InterPro" id="IPR012675">
    <property type="entry name" value="Beta-grasp_dom_sf"/>
</dbReference>
<comment type="caution">
    <text evidence="1">The sequence shown here is derived from an EMBL/GenBank/DDBJ whole genome shotgun (WGS) entry which is preliminary data.</text>
</comment>
<evidence type="ECO:0000313" key="1">
    <source>
        <dbReference type="EMBL" id="OGI41006.1"/>
    </source>
</evidence>
<gene>
    <name evidence="1" type="ORF">A2V91_04410</name>
</gene>
<dbReference type="SUPFAM" id="SSF54285">
    <property type="entry name" value="MoaD/ThiS"/>
    <property type="match status" value="1"/>
</dbReference>
<proteinExistence type="predicted"/>
<dbReference type="InterPro" id="IPR016155">
    <property type="entry name" value="Mopterin_synth/thiamin_S_b"/>
</dbReference>
<dbReference type="Proteomes" id="UP000179334">
    <property type="component" value="Unassembled WGS sequence"/>
</dbReference>
<dbReference type="CDD" id="cd00754">
    <property type="entry name" value="Ubl_MoaD"/>
    <property type="match status" value="1"/>
</dbReference>
<reference evidence="1 2" key="1">
    <citation type="journal article" date="2016" name="Nat. Commun.">
        <title>Thousands of microbial genomes shed light on interconnected biogeochemical processes in an aquifer system.</title>
        <authorList>
            <person name="Anantharaman K."/>
            <person name="Brown C.T."/>
            <person name="Hug L.A."/>
            <person name="Sharon I."/>
            <person name="Castelle C.J."/>
            <person name="Probst A.J."/>
            <person name="Thomas B.C."/>
            <person name="Singh A."/>
            <person name="Wilkins M.J."/>
            <person name="Karaoz U."/>
            <person name="Brodie E.L."/>
            <person name="Williams K.H."/>
            <person name="Hubbard S.S."/>
            <person name="Banfield J.F."/>
        </authorList>
    </citation>
    <scope>NUCLEOTIDE SEQUENCE [LARGE SCALE GENOMIC DNA]</scope>
</reference>